<dbReference type="GO" id="GO:0005886">
    <property type="term" value="C:plasma membrane"/>
    <property type="evidence" value="ECO:0007669"/>
    <property type="project" value="UniProtKB-SubCell"/>
</dbReference>
<evidence type="ECO:0000256" key="6">
    <source>
        <dbReference type="ARBA" id="ARBA00022989"/>
    </source>
</evidence>
<dbReference type="InterPro" id="IPR004117">
    <property type="entry name" value="7tm6_olfct_rcpt"/>
</dbReference>
<gene>
    <name evidence="12" type="primary">LOC112466341</name>
</gene>
<feature type="transmembrane region" description="Helical" evidence="10">
    <location>
        <begin position="307"/>
        <end position="328"/>
    </location>
</feature>
<evidence type="ECO:0000256" key="8">
    <source>
        <dbReference type="ARBA" id="ARBA00023170"/>
    </source>
</evidence>
<dbReference type="PANTHER" id="PTHR21137:SF35">
    <property type="entry name" value="ODORANT RECEPTOR 19A-RELATED"/>
    <property type="match status" value="1"/>
</dbReference>
<feature type="transmembrane region" description="Helical" evidence="10">
    <location>
        <begin position="373"/>
        <end position="397"/>
    </location>
</feature>
<dbReference type="GO" id="GO:0004984">
    <property type="term" value="F:olfactory receptor activity"/>
    <property type="evidence" value="ECO:0007669"/>
    <property type="project" value="InterPro"/>
</dbReference>
<dbReference type="Pfam" id="PF02949">
    <property type="entry name" value="7tm_6"/>
    <property type="match status" value="1"/>
</dbReference>
<protein>
    <recommendedName>
        <fullName evidence="10">Odorant receptor</fullName>
    </recommendedName>
</protein>
<keyword evidence="4 10" id="KW-0812">Transmembrane</keyword>
<dbReference type="GO" id="GO:0007165">
    <property type="term" value="P:signal transduction"/>
    <property type="evidence" value="ECO:0007669"/>
    <property type="project" value="UniProtKB-KW"/>
</dbReference>
<accession>A0A6J1R693</accession>
<evidence type="ECO:0000256" key="7">
    <source>
        <dbReference type="ARBA" id="ARBA00023136"/>
    </source>
</evidence>
<dbReference type="AlphaFoldDB" id="A0A6J1R693"/>
<proteinExistence type="inferred from homology"/>
<organism evidence="11 12">
    <name type="scientific">Temnothorax curvispinosus</name>
    <dbReference type="NCBI Taxonomy" id="300111"/>
    <lineage>
        <taxon>Eukaryota</taxon>
        <taxon>Metazoa</taxon>
        <taxon>Ecdysozoa</taxon>
        <taxon>Arthropoda</taxon>
        <taxon>Hexapoda</taxon>
        <taxon>Insecta</taxon>
        <taxon>Pterygota</taxon>
        <taxon>Neoptera</taxon>
        <taxon>Endopterygota</taxon>
        <taxon>Hymenoptera</taxon>
        <taxon>Apocrita</taxon>
        <taxon>Aculeata</taxon>
        <taxon>Formicoidea</taxon>
        <taxon>Formicidae</taxon>
        <taxon>Myrmicinae</taxon>
        <taxon>Temnothorax</taxon>
    </lineage>
</organism>
<comment type="subcellular location">
    <subcellularLocation>
        <location evidence="1 10">Cell membrane</location>
        <topology evidence="1 10">Multi-pass membrane protein</topology>
    </subcellularLocation>
</comment>
<keyword evidence="6 10" id="KW-1133">Transmembrane helix</keyword>
<feature type="transmembrane region" description="Helical" evidence="10">
    <location>
        <begin position="42"/>
        <end position="63"/>
    </location>
</feature>
<evidence type="ECO:0000256" key="2">
    <source>
        <dbReference type="ARBA" id="ARBA00022475"/>
    </source>
</evidence>
<keyword evidence="5 10" id="KW-0552">Olfaction</keyword>
<dbReference type="GeneID" id="112466341"/>
<comment type="similarity">
    <text evidence="10">Belongs to the insect chemoreceptor superfamily. Heteromeric odorant receptor channel (TC 1.A.69) family.</text>
</comment>
<keyword evidence="11" id="KW-1185">Reference proteome</keyword>
<sequence length="403" mass="46468">MHVYARGEMICINSLHIGLNRFLLLTFGLWPYQQSKLVQFQLVLFLSILATFILFQLTTFLTSQCTPDLLINVLSSALFFITFVIKYILFSINFEVIKCLLEQLQHIRNELTDKNEINIMKEYASDAKRYTAIFTLCVILLAFALLLYPIWPRIFDILLPMNETRPHISPLFVTEYFVDQEKYFYLIILHANTAFTIGVGVMLATGTMFIVYIQYACGMFRIASYRVKQAITIEILQKNSLKNENLIYKGLVYAVDMHRKAIKFSESTISRFKVMFFLLIVVGVICASLNFFRIFQVASLSCDVKELSLRLIFVIIHFCYMFVGNYLAQEITNHNNDVFATVYNVQWYVTPLQIQKMILFLLQRGTKAFTMNIAGLFVGSLEGAATLLSTAVSYFTILHSTQN</sequence>
<keyword evidence="7 10" id="KW-0472">Membrane</keyword>
<keyword evidence="8 10" id="KW-0675">Receptor</keyword>
<dbReference type="OrthoDB" id="7550926at2759"/>
<evidence type="ECO:0000256" key="5">
    <source>
        <dbReference type="ARBA" id="ARBA00022725"/>
    </source>
</evidence>
<evidence type="ECO:0000256" key="9">
    <source>
        <dbReference type="ARBA" id="ARBA00023224"/>
    </source>
</evidence>
<feature type="transmembrane region" description="Helical" evidence="10">
    <location>
        <begin position="183"/>
        <end position="213"/>
    </location>
</feature>
<evidence type="ECO:0000256" key="4">
    <source>
        <dbReference type="ARBA" id="ARBA00022692"/>
    </source>
</evidence>
<name>A0A6J1R693_9HYME</name>
<dbReference type="GO" id="GO:0005549">
    <property type="term" value="F:odorant binding"/>
    <property type="evidence" value="ECO:0007669"/>
    <property type="project" value="InterPro"/>
</dbReference>
<evidence type="ECO:0000256" key="1">
    <source>
        <dbReference type="ARBA" id="ARBA00004651"/>
    </source>
</evidence>
<keyword evidence="9 10" id="KW-0807">Transducer</keyword>
<feature type="transmembrane region" description="Helical" evidence="10">
    <location>
        <begin position="130"/>
        <end position="151"/>
    </location>
</feature>
<keyword evidence="2" id="KW-1003">Cell membrane</keyword>
<evidence type="ECO:0000313" key="11">
    <source>
        <dbReference type="Proteomes" id="UP000504618"/>
    </source>
</evidence>
<feature type="transmembrane region" description="Helical" evidence="10">
    <location>
        <begin position="69"/>
        <end position="89"/>
    </location>
</feature>
<feature type="transmembrane region" description="Helical" evidence="10">
    <location>
        <begin position="274"/>
        <end position="295"/>
    </location>
</feature>
<reference evidence="12" key="1">
    <citation type="submission" date="2025-08" db="UniProtKB">
        <authorList>
            <consortium name="RefSeq"/>
        </authorList>
    </citation>
    <scope>IDENTIFICATION</scope>
    <source>
        <tissue evidence="12">Whole body</tissue>
    </source>
</reference>
<keyword evidence="3 10" id="KW-0716">Sensory transduction</keyword>
<evidence type="ECO:0000256" key="10">
    <source>
        <dbReference type="RuleBase" id="RU351113"/>
    </source>
</evidence>
<dbReference type="Proteomes" id="UP000504618">
    <property type="component" value="Unplaced"/>
</dbReference>
<dbReference type="PANTHER" id="PTHR21137">
    <property type="entry name" value="ODORANT RECEPTOR"/>
    <property type="match status" value="1"/>
</dbReference>
<evidence type="ECO:0000256" key="3">
    <source>
        <dbReference type="ARBA" id="ARBA00022606"/>
    </source>
</evidence>
<dbReference type="RefSeq" id="XP_024890167.1">
    <property type="nucleotide sequence ID" value="XM_025034399.1"/>
</dbReference>
<evidence type="ECO:0000313" key="12">
    <source>
        <dbReference type="RefSeq" id="XP_024890167.1"/>
    </source>
</evidence>